<evidence type="ECO:0000313" key="8">
    <source>
        <dbReference type="EMBL" id="PMD52714.1"/>
    </source>
</evidence>
<evidence type="ECO:0000256" key="6">
    <source>
        <dbReference type="ARBA" id="ARBA00023002"/>
    </source>
</evidence>
<dbReference type="FunCoup" id="A0A2J6SPM7">
    <property type="interactions" value="667"/>
</dbReference>
<dbReference type="Pfam" id="PF13450">
    <property type="entry name" value="NAD_binding_8"/>
    <property type="match status" value="1"/>
</dbReference>
<evidence type="ECO:0000256" key="5">
    <source>
        <dbReference type="ARBA" id="ARBA00022857"/>
    </source>
</evidence>
<evidence type="ECO:0000256" key="4">
    <source>
        <dbReference type="ARBA" id="ARBA00022827"/>
    </source>
</evidence>
<dbReference type="SUPFAM" id="SSF51905">
    <property type="entry name" value="FAD/NAD(P)-binding domain"/>
    <property type="match status" value="2"/>
</dbReference>
<keyword evidence="7 8" id="KW-0503">Monooxygenase</keyword>
<keyword evidence="4" id="KW-0274">FAD</keyword>
<organism evidence="8 9">
    <name type="scientific">Hyaloscypha bicolor E</name>
    <dbReference type="NCBI Taxonomy" id="1095630"/>
    <lineage>
        <taxon>Eukaryota</taxon>
        <taxon>Fungi</taxon>
        <taxon>Dikarya</taxon>
        <taxon>Ascomycota</taxon>
        <taxon>Pezizomycotina</taxon>
        <taxon>Leotiomycetes</taxon>
        <taxon>Helotiales</taxon>
        <taxon>Hyaloscyphaceae</taxon>
        <taxon>Hyaloscypha</taxon>
        <taxon>Hyaloscypha bicolor</taxon>
    </lineage>
</organism>
<evidence type="ECO:0000256" key="3">
    <source>
        <dbReference type="ARBA" id="ARBA00022630"/>
    </source>
</evidence>
<dbReference type="InterPro" id="IPR050346">
    <property type="entry name" value="FMO-like"/>
</dbReference>
<reference evidence="8 9" key="1">
    <citation type="submission" date="2016-04" db="EMBL/GenBank/DDBJ databases">
        <title>A degradative enzymes factory behind the ericoid mycorrhizal symbiosis.</title>
        <authorList>
            <consortium name="DOE Joint Genome Institute"/>
            <person name="Martino E."/>
            <person name="Morin E."/>
            <person name="Grelet G."/>
            <person name="Kuo A."/>
            <person name="Kohler A."/>
            <person name="Daghino S."/>
            <person name="Barry K."/>
            <person name="Choi C."/>
            <person name="Cichocki N."/>
            <person name="Clum A."/>
            <person name="Copeland A."/>
            <person name="Hainaut M."/>
            <person name="Haridas S."/>
            <person name="Labutti K."/>
            <person name="Lindquist E."/>
            <person name="Lipzen A."/>
            <person name="Khouja H.-R."/>
            <person name="Murat C."/>
            <person name="Ohm R."/>
            <person name="Olson A."/>
            <person name="Spatafora J."/>
            <person name="Veneault-Fourrey C."/>
            <person name="Henrissat B."/>
            <person name="Grigoriev I."/>
            <person name="Martin F."/>
            <person name="Perotto S."/>
        </authorList>
    </citation>
    <scope>NUCLEOTIDE SEQUENCE [LARGE SCALE GENOMIC DNA]</scope>
    <source>
        <strain evidence="8 9">E</strain>
    </source>
</reference>
<comment type="similarity">
    <text evidence="2">Belongs to the FMO family.</text>
</comment>
<dbReference type="PANTHER" id="PTHR23023">
    <property type="entry name" value="DIMETHYLANILINE MONOOXYGENASE"/>
    <property type="match status" value="1"/>
</dbReference>
<keyword evidence="3" id="KW-0285">Flavoprotein</keyword>
<dbReference type="EMBL" id="KZ613895">
    <property type="protein sequence ID" value="PMD52714.1"/>
    <property type="molecule type" value="Genomic_DNA"/>
</dbReference>
<dbReference type="InterPro" id="IPR020946">
    <property type="entry name" value="Flavin_mOase-like"/>
</dbReference>
<dbReference type="GO" id="GO:0050661">
    <property type="term" value="F:NADP binding"/>
    <property type="evidence" value="ECO:0007669"/>
    <property type="project" value="InterPro"/>
</dbReference>
<dbReference type="PIRSF" id="PIRSF000332">
    <property type="entry name" value="FMO"/>
    <property type="match status" value="1"/>
</dbReference>
<dbReference type="InParanoid" id="A0A2J6SPM7"/>
<dbReference type="AlphaFoldDB" id="A0A2J6SPM7"/>
<keyword evidence="6" id="KW-0560">Oxidoreductase</keyword>
<proteinExistence type="inferred from homology"/>
<dbReference type="GO" id="GO:0050660">
    <property type="term" value="F:flavin adenine dinucleotide binding"/>
    <property type="evidence" value="ECO:0007669"/>
    <property type="project" value="InterPro"/>
</dbReference>
<protein>
    <submittedName>
        <fullName evidence="8">Flavin dependent monooxygenase-like protein</fullName>
    </submittedName>
</protein>
<evidence type="ECO:0000256" key="2">
    <source>
        <dbReference type="ARBA" id="ARBA00009183"/>
    </source>
</evidence>
<dbReference type="PRINTS" id="PR00370">
    <property type="entry name" value="FMOXYGENASE"/>
</dbReference>
<dbReference type="Pfam" id="PF00743">
    <property type="entry name" value="FMO-like"/>
    <property type="match status" value="2"/>
</dbReference>
<evidence type="ECO:0000256" key="7">
    <source>
        <dbReference type="ARBA" id="ARBA00023033"/>
    </source>
</evidence>
<sequence length="468" mass="52762">MGSLLPPLGSLQVKRVAIIGAGPSGLAVAKYLLAENAFDKIDIYEQQAEVGGVWNYNANITDHIPVPQTAPNVPLDKPIWPPGAVAPLFPNPMYDRLITNIPKHLMQYSDQAFLPQSLLFPTREDVQDYLVRYSRDIRHLIIFSTQVEDISFSQENGQDRWSLTARSTIDSKVAKNPYDAIVVANGHYSVPFIPYVPGIQAFQAKYPSVISHSKNYRLPQSFRNQKVIVIGAGPSGLDIGNQISVVCQKPLLNSVRSEEPLKLGKENIEEVPPIAEYLVEERSVRFEDGRVEKDIDAIVYCTGYLYACPFLKSLDPPIVTTGRRVIGLYKHLIHISHPTLAFTALSQKAIPFPLSEGQAAVIAKVWSNKLVLPEESIMNAWEKKRVEELGDKTNFHILGFPKDADYINELHDWAGCAEDGFTKEPPYWDQQQRHMRSMFMDIRKRFVELDGKATTMKELGPEFENFDR</sequence>
<comment type="cofactor">
    <cofactor evidence="1">
        <name>FAD</name>
        <dbReference type="ChEBI" id="CHEBI:57692"/>
    </cofactor>
</comment>
<name>A0A2J6SPM7_9HELO</name>
<dbReference type="GeneID" id="36594141"/>
<dbReference type="FunFam" id="3.50.50.60:FF:000138">
    <property type="entry name" value="Flavin-containing monooxygenase"/>
    <property type="match status" value="1"/>
</dbReference>
<dbReference type="Proteomes" id="UP000235371">
    <property type="component" value="Unassembled WGS sequence"/>
</dbReference>
<evidence type="ECO:0000313" key="9">
    <source>
        <dbReference type="Proteomes" id="UP000235371"/>
    </source>
</evidence>
<keyword evidence="9" id="KW-1185">Reference proteome</keyword>
<evidence type="ECO:0000256" key="1">
    <source>
        <dbReference type="ARBA" id="ARBA00001974"/>
    </source>
</evidence>
<dbReference type="Gene3D" id="3.50.50.60">
    <property type="entry name" value="FAD/NAD(P)-binding domain"/>
    <property type="match status" value="2"/>
</dbReference>
<dbReference type="RefSeq" id="XP_024729618.1">
    <property type="nucleotide sequence ID" value="XM_024886064.1"/>
</dbReference>
<dbReference type="InterPro" id="IPR000960">
    <property type="entry name" value="Flavin_mOase"/>
</dbReference>
<gene>
    <name evidence="8" type="ORF">K444DRAFT_656147</name>
</gene>
<accession>A0A2J6SPM7</accession>
<keyword evidence="5" id="KW-0521">NADP</keyword>
<dbReference type="OrthoDB" id="66881at2759"/>
<dbReference type="InterPro" id="IPR036188">
    <property type="entry name" value="FAD/NAD-bd_sf"/>
</dbReference>
<dbReference type="GO" id="GO:0004499">
    <property type="term" value="F:N,N-dimethylaniline monooxygenase activity"/>
    <property type="evidence" value="ECO:0007669"/>
    <property type="project" value="InterPro"/>
</dbReference>